<evidence type="ECO:0000313" key="15">
    <source>
        <dbReference type="EMBL" id="CAE6341123.1"/>
    </source>
</evidence>
<dbReference type="Pfam" id="PF17900">
    <property type="entry name" value="Peptidase_M1_N"/>
    <property type="match status" value="1"/>
</dbReference>
<evidence type="ECO:0000256" key="10">
    <source>
        <dbReference type="PIRSR" id="PIRSR634016-4"/>
    </source>
</evidence>
<dbReference type="SUPFAM" id="SSF63737">
    <property type="entry name" value="Leukotriene A4 hydrolase N-terminal domain"/>
    <property type="match status" value="1"/>
</dbReference>
<keyword evidence="4 9" id="KW-0479">Metal-binding</keyword>
<evidence type="ECO:0000259" key="14">
    <source>
        <dbReference type="Pfam" id="PF17900"/>
    </source>
</evidence>
<dbReference type="SUPFAM" id="SSF55486">
    <property type="entry name" value="Metalloproteases ('zincins'), catalytic domain"/>
    <property type="match status" value="1"/>
</dbReference>
<feature type="site" description="Transition state stabilizer" evidence="10">
    <location>
        <position position="456"/>
    </location>
</feature>
<dbReference type="AlphaFoldDB" id="A0A8H2W782"/>
<dbReference type="CDD" id="cd09601">
    <property type="entry name" value="M1_APN-Q_like"/>
    <property type="match status" value="1"/>
</dbReference>
<dbReference type="GO" id="GO:0008270">
    <property type="term" value="F:zinc ion binding"/>
    <property type="evidence" value="ECO:0007669"/>
    <property type="project" value="UniProtKB-UniRule"/>
</dbReference>
<evidence type="ECO:0000259" key="12">
    <source>
        <dbReference type="Pfam" id="PF01433"/>
    </source>
</evidence>
<keyword evidence="7 11" id="KW-0482">Metalloprotease</keyword>
<feature type="binding site" evidence="9">
    <location>
        <position position="373"/>
    </location>
    <ligand>
        <name>Zn(2+)</name>
        <dbReference type="ChEBI" id="CHEBI:29105"/>
        <note>catalytic</note>
    </ligand>
</feature>
<feature type="domain" description="ERAP1-like C-terminal" evidence="13">
    <location>
        <begin position="593"/>
        <end position="930"/>
    </location>
</feature>
<reference evidence="15" key="1">
    <citation type="submission" date="2021-01" db="EMBL/GenBank/DDBJ databases">
        <authorList>
            <person name="Kaushik A."/>
        </authorList>
    </citation>
    <scope>NUCLEOTIDE SEQUENCE</scope>
    <source>
        <strain evidence="15">AG1-1B</strain>
    </source>
</reference>
<dbReference type="GO" id="GO:0005737">
    <property type="term" value="C:cytoplasm"/>
    <property type="evidence" value="ECO:0007669"/>
    <property type="project" value="TreeGrafter"/>
</dbReference>
<evidence type="ECO:0000313" key="16">
    <source>
        <dbReference type="Proteomes" id="UP000663826"/>
    </source>
</evidence>
<evidence type="ECO:0000256" key="11">
    <source>
        <dbReference type="RuleBase" id="RU364040"/>
    </source>
</evidence>
<dbReference type="InterPro" id="IPR024571">
    <property type="entry name" value="ERAP1-like_C_dom"/>
</dbReference>
<evidence type="ECO:0000256" key="9">
    <source>
        <dbReference type="PIRSR" id="PIRSR634016-3"/>
    </source>
</evidence>
<dbReference type="Gene3D" id="2.60.40.1730">
    <property type="entry name" value="tricorn interacting facor f3 domain"/>
    <property type="match status" value="1"/>
</dbReference>
<protein>
    <recommendedName>
        <fullName evidence="11">Aminopeptidase</fullName>
        <ecNumber evidence="11">3.4.11.-</ecNumber>
    </recommendedName>
</protein>
<dbReference type="GO" id="GO:0070006">
    <property type="term" value="F:metalloaminopeptidase activity"/>
    <property type="evidence" value="ECO:0007669"/>
    <property type="project" value="TreeGrafter"/>
</dbReference>
<dbReference type="InterPro" id="IPR014782">
    <property type="entry name" value="Peptidase_M1_dom"/>
</dbReference>
<name>A0A8H2W782_9AGAM</name>
<dbReference type="GO" id="GO:0043171">
    <property type="term" value="P:peptide catabolic process"/>
    <property type="evidence" value="ECO:0007669"/>
    <property type="project" value="TreeGrafter"/>
</dbReference>
<feature type="domain" description="Aminopeptidase N-like N-terminal" evidence="14">
    <location>
        <begin position="12"/>
        <end position="180"/>
    </location>
</feature>
<dbReference type="FunFam" id="1.10.390.10:FF:000006">
    <property type="entry name" value="Puromycin-sensitive aminopeptidase"/>
    <property type="match status" value="1"/>
</dbReference>
<organism evidence="15 16">
    <name type="scientific">Rhizoctonia solani</name>
    <dbReference type="NCBI Taxonomy" id="456999"/>
    <lineage>
        <taxon>Eukaryota</taxon>
        <taxon>Fungi</taxon>
        <taxon>Dikarya</taxon>
        <taxon>Basidiomycota</taxon>
        <taxon>Agaricomycotina</taxon>
        <taxon>Agaricomycetes</taxon>
        <taxon>Cantharellales</taxon>
        <taxon>Ceratobasidiaceae</taxon>
        <taxon>Rhizoctonia</taxon>
    </lineage>
</organism>
<keyword evidence="2 11" id="KW-0031">Aminopeptidase</keyword>
<evidence type="ECO:0000256" key="2">
    <source>
        <dbReference type="ARBA" id="ARBA00022438"/>
    </source>
</evidence>
<dbReference type="InterPro" id="IPR050344">
    <property type="entry name" value="Peptidase_M1_aminopeptidases"/>
</dbReference>
<evidence type="ECO:0000256" key="7">
    <source>
        <dbReference type="ARBA" id="ARBA00023049"/>
    </source>
</evidence>
<dbReference type="Pfam" id="PF01433">
    <property type="entry name" value="Peptidase_M1"/>
    <property type="match status" value="1"/>
</dbReference>
<dbReference type="GO" id="GO:0005615">
    <property type="term" value="C:extracellular space"/>
    <property type="evidence" value="ECO:0007669"/>
    <property type="project" value="TreeGrafter"/>
</dbReference>
<dbReference type="EMBL" id="CAJMWQ010000140">
    <property type="protein sequence ID" value="CAE6341123.1"/>
    <property type="molecule type" value="Genomic_DNA"/>
</dbReference>
<dbReference type="InterPro" id="IPR045357">
    <property type="entry name" value="Aminopeptidase_N-like_N"/>
</dbReference>
<feature type="binding site" evidence="9">
    <location>
        <position position="392"/>
    </location>
    <ligand>
        <name>Zn(2+)</name>
        <dbReference type="ChEBI" id="CHEBI:29105"/>
        <note>catalytic</note>
    </ligand>
</feature>
<evidence type="ECO:0000256" key="8">
    <source>
        <dbReference type="PIRSR" id="PIRSR634016-1"/>
    </source>
</evidence>
<gene>
    <name evidence="15" type="ORF">RDB_LOCUS3326</name>
</gene>
<dbReference type="Gene3D" id="1.10.390.10">
    <property type="entry name" value="Neutral Protease Domain 2"/>
    <property type="match status" value="1"/>
</dbReference>
<keyword evidence="6 9" id="KW-0862">Zinc</keyword>
<dbReference type="PANTHER" id="PTHR11533">
    <property type="entry name" value="PROTEASE M1 ZINC METALLOPROTEASE"/>
    <property type="match status" value="1"/>
</dbReference>
<evidence type="ECO:0000259" key="13">
    <source>
        <dbReference type="Pfam" id="PF11838"/>
    </source>
</evidence>
<dbReference type="GO" id="GO:0042277">
    <property type="term" value="F:peptide binding"/>
    <property type="evidence" value="ECO:0007669"/>
    <property type="project" value="TreeGrafter"/>
</dbReference>
<dbReference type="EC" id="3.4.11.-" evidence="11"/>
<dbReference type="Gene3D" id="2.60.40.1910">
    <property type="match status" value="1"/>
</dbReference>
<dbReference type="InterPro" id="IPR027268">
    <property type="entry name" value="Peptidase_M4/M1_CTD_sf"/>
</dbReference>
<evidence type="ECO:0000256" key="3">
    <source>
        <dbReference type="ARBA" id="ARBA00022670"/>
    </source>
</evidence>
<keyword evidence="3 11" id="KW-0645">Protease</keyword>
<dbReference type="Pfam" id="PF11838">
    <property type="entry name" value="ERAP1_C"/>
    <property type="match status" value="1"/>
</dbReference>
<dbReference type="GO" id="GO:0006508">
    <property type="term" value="P:proteolysis"/>
    <property type="evidence" value="ECO:0007669"/>
    <property type="project" value="UniProtKB-KW"/>
</dbReference>
<accession>A0A8H2W782</accession>
<comment type="similarity">
    <text evidence="1 11">Belongs to the peptidase M1 family.</text>
</comment>
<feature type="domain" description="Peptidase M1 membrane alanine aminopeptidase" evidence="12">
    <location>
        <begin position="297"/>
        <end position="515"/>
    </location>
</feature>
<evidence type="ECO:0000256" key="1">
    <source>
        <dbReference type="ARBA" id="ARBA00010136"/>
    </source>
</evidence>
<dbReference type="InterPro" id="IPR042097">
    <property type="entry name" value="Aminopeptidase_N-like_N_sf"/>
</dbReference>
<dbReference type="GO" id="GO:0016020">
    <property type="term" value="C:membrane"/>
    <property type="evidence" value="ECO:0007669"/>
    <property type="project" value="TreeGrafter"/>
</dbReference>
<feature type="binding site" evidence="9">
    <location>
        <position position="369"/>
    </location>
    <ligand>
        <name>Zn(2+)</name>
        <dbReference type="ChEBI" id="CHEBI:29105"/>
        <note>catalytic</note>
    </ligand>
</feature>
<evidence type="ECO:0000256" key="6">
    <source>
        <dbReference type="ARBA" id="ARBA00022833"/>
    </source>
</evidence>
<feature type="active site" description="Proton acceptor" evidence="8">
    <location>
        <position position="370"/>
    </location>
</feature>
<dbReference type="Proteomes" id="UP000663826">
    <property type="component" value="Unassembled WGS sequence"/>
</dbReference>
<sequence>MDEYRLPTNVRPTHYDLTIQTDLEALTFKGFETIDIDVLEETLTITFNSLGLVLHEDSLTITSDALKTEHTQTVKLAGEDTVKERVTVQLSTPLPKGSKAKLRIGYEAKLTGSMKGYYYSSAPHEGKTRNYTLTQFEPTSARSAFPCWDEPAIKATFSITMISREDTVSLSNMPVLNEKPFIDADISEADKKGGVGKLVKMKMKTKVEPTDLNKKGWKITTFEKTPVMSSYLVAFANGHFEFLESSYTSPLSGKTRPLRIYGNYEGYHPSNSGTFVIYLFLPAVYASGLLANLNVQFSLDVKAKVIPIYEKMFDIEYPLPKLDTLVAHDFDAGAMENWGLITGRTSAFLFEEKTSDLLAKKRVATSQTHECAHMWFGDIVTMNWWTSLWLKEGFATIVGEVVSIDQIFPEWRAHSEFTTEDLESALRLDAKRSSHPVDVDCPDANQINQIFDALSYSKAASVLRMLSEYVGQETFLKGVSIYLKNHLYGNGDPQDLWNGISQAAGVDVGQLISDWLIKIGFPVLTVTETNDGIRVRQDRFLSTGDATDEENQTIWRVPLALLSTNSDGKTSTDRSVVLSKREEDIKLDTSKPWKLNAGRVSFFRTAYAPERLSKLGEEAARPGSVFTLEDRVEFVSDSMVLARAGYGKTSSGLDLISHLRNETDFLVWKAIGAELSAIANVWWEQPKEVTDALKAFRRYLFVPLVEKLGYDYKDTESPDVHELRTLAISQSAISEDAKQVSHIYVPAHLMTFINPNSVVRELRARFDHFRTSGDESKIPANLRRITYRIAVQYGGEKEYQTVKKIVENPTSPTSKLAAMLAMTHTQDKELIEQTLAYIDTGVKDQDVRSYFNGLASNHTARRRAAEFFQQDYDKLAKRFEGNFSFRYLVQYAFDSFSTEKDAEQFEEFFKDKDVSKFSMAYAQTLETIRAGAKWLDRSRSDVADWLSKWRKQTHT</sequence>
<comment type="cofactor">
    <cofactor evidence="9 11">
        <name>Zn(2+)</name>
        <dbReference type="ChEBI" id="CHEBI:29105"/>
    </cofactor>
    <text evidence="9 11">Binds 1 zinc ion per subunit.</text>
</comment>
<dbReference type="Gene3D" id="1.25.50.20">
    <property type="match status" value="1"/>
</dbReference>
<keyword evidence="5 11" id="KW-0378">Hydrolase</keyword>
<proteinExistence type="inferred from homology"/>
<comment type="caution">
    <text evidence="15">The sequence shown here is derived from an EMBL/GenBank/DDBJ whole genome shotgun (WGS) entry which is preliminary data.</text>
</comment>
<dbReference type="PANTHER" id="PTHR11533:SF174">
    <property type="entry name" value="PUROMYCIN-SENSITIVE AMINOPEPTIDASE-RELATED"/>
    <property type="match status" value="1"/>
</dbReference>
<evidence type="ECO:0000256" key="4">
    <source>
        <dbReference type="ARBA" id="ARBA00022723"/>
    </source>
</evidence>
<evidence type="ECO:0000256" key="5">
    <source>
        <dbReference type="ARBA" id="ARBA00022801"/>
    </source>
</evidence>
<dbReference type="InterPro" id="IPR034016">
    <property type="entry name" value="M1_APN-typ"/>
</dbReference>